<name>A0A8J6DLP7_GALPY</name>
<evidence type="ECO:0000313" key="4">
    <source>
        <dbReference type="Proteomes" id="UP000700334"/>
    </source>
</evidence>
<dbReference type="EMBL" id="JAGFMF010011861">
    <property type="protein sequence ID" value="KAG8510833.1"/>
    <property type="molecule type" value="Genomic_DNA"/>
</dbReference>
<dbReference type="Proteomes" id="UP000700334">
    <property type="component" value="Unassembled WGS sequence"/>
</dbReference>
<keyword evidence="2" id="KW-0812">Transmembrane</keyword>
<feature type="non-terminal residue" evidence="3">
    <location>
        <position position="138"/>
    </location>
</feature>
<keyword evidence="2" id="KW-1133">Transmembrane helix</keyword>
<feature type="transmembrane region" description="Helical" evidence="2">
    <location>
        <begin position="75"/>
        <end position="96"/>
    </location>
</feature>
<organism evidence="3 4">
    <name type="scientific">Galemys pyrenaicus</name>
    <name type="common">Iberian desman</name>
    <name type="synonym">Pyrenean desman</name>
    <dbReference type="NCBI Taxonomy" id="202257"/>
    <lineage>
        <taxon>Eukaryota</taxon>
        <taxon>Metazoa</taxon>
        <taxon>Chordata</taxon>
        <taxon>Craniata</taxon>
        <taxon>Vertebrata</taxon>
        <taxon>Euteleostomi</taxon>
        <taxon>Mammalia</taxon>
        <taxon>Eutheria</taxon>
        <taxon>Laurasiatheria</taxon>
        <taxon>Eulipotyphla</taxon>
        <taxon>Talpidae</taxon>
        <taxon>Galemys</taxon>
    </lineage>
</organism>
<proteinExistence type="predicted"/>
<evidence type="ECO:0000256" key="2">
    <source>
        <dbReference type="SAM" id="Phobius"/>
    </source>
</evidence>
<comment type="caution">
    <text evidence="3">The sequence shown here is derived from an EMBL/GenBank/DDBJ whole genome shotgun (WGS) entry which is preliminary data.</text>
</comment>
<feature type="region of interest" description="Disordered" evidence="1">
    <location>
        <begin position="116"/>
        <end position="138"/>
    </location>
</feature>
<protein>
    <submittedName>
        <fullName evidence="3">Small leucine-rich protein 1</fullName>
    </submittedName>
</protein>
<reference evidence="3" key="1">
    <citation type="journal article" date="2021" name="Evol. Appl.">
        <title>The genome of the Pyrenean desman and the effects of bottlenecks and inbreeding on the genomic landscape of an endangered species.</title>
        <authorList>
            <person name="Escoda L."/>
            <person name="Castresana J."/>
        </authorList>
    </citation>
    <scope>NUCLEOTIDE SEQUENCE</scope>
    <source>
        <strain evidence="3">IBE-C5619</strain>
    </source>
</reference>
<accession>A0A8J6DLP7</accession>
<keyword evidence="4" id="KW-1185">Reference proteome</keyword>
<sequence>GLQCNLPAILLEFKGYLNRAKSTKNFQQLVLSKGQIPRRKVVQTVRKAAHMPSAHPAGLRMSQALSEFMRELPSWFLFSGVFLPVTMLLLLLIAYFRIKLIEVNEELSQTPNLQYNNRQQRFHNRQPGSPLCQRMKQT</sequence>
<gene>
    <name evidence="3" type="ORF">J0S82_010518</name>
</gene>
<evidence type="ECO:0000256" key="1">
    <source>
        <dbReference type="SAM" id="MobiDB-lite"/>
    </source>
</evidence>
<evidence type="ECO:0000313" key="3">
    <source>
        <dbReference type="EMBL" id="KAG8510833.1"/>
    </source>
</evidence>
<dbReference type="OrthoDB" id="9048909at2759"/>
<dbReference type="AlphaFoldDB" id="A0A8J6DLP7"/>
<keyword evidence="2" id="KW-0472">Membrane</keyword>